<dbReference type="Gene3D" id="1.10.3210.10">
    <property type="entry name" value="Hypothetical protein af1432"/>
    <property type="match status" value="1"/>
</dbReference>
<gene>
    <name evidence="5" type="ORF">QOZ84_05905</name>
</gene>
<dbReference type="PROSITE" id="PS51831">
    <property type="entry name" value="HD"/>
    <property type="match status" value="1"/>
</dbReference>
<dbReference type="InterPro" id="IPR043128">
    <property type="entry name" value="Rev_trsase/Diguanyl_cyclase"/>
</dbReference>
<dbReference type="InterPro" id="IPR006674">
    <property type="entry name" value="HD_domain"/>
</dbReference>
<dbReference type="CDD" id="cd01949">
    <property type="entry name" value="GGDEF"/>
    <property type="match status" value="1"/>
</dbReference>
<evidence type="ECO:0000313" key="6">
    <source>
        <dbReference type="Proteomes" id="UP001301012"/>
    </source>
</evidence>
<comment type="caution">
    <text evidence="5">The sequence shown here is derived from an EMBL/GenBank/DDBJ whole genome shotgun (WGS) entry which is preliminary data.</text>
</comment>
<dbReference type="SUPFAM" id="SSF109604">
    <property type="entry name" value="HD-domain/PDEase-like"/>
    <property type="match status" value="1"/>
</dbReference>
<dbReference type="PROSITE" id="PS51832">
    <property type="entry name" value="HD_GYP"/>
    <property type="match status" value="1"/>
</dbReference>
<dbReference type="Proteomes" id="UP001301012">
    <property type="component" value="Unassembled WGS sequence"/>
</dbReference>
<organism evidence="5 6">
    <name type="scientific">Romboutsia sedimentorum</name>
    <dbReference type="NCBI Taxonomy" id="1368474"/>
    <lineage>
        <taxon>Bacteria</taxon>
        <taxon>Bacillati</taxon>
        <taxon>Bacillota</taxon>
        <taxon>Clostridia</taxon>
        <taxon>Peptostreptococcales</taxon>
        <taxon>Peptostreptococcaceae</taxon>
        <taxon>Romboutsia</taxon>
    </lineage>
</organism>
<dbReference type="PANTHER" id="PTHR43155:SF2">
    <property type="entry name" value="CYCLIC DI-GMP PHOSPHODIESTERASE PA4108"/>
    <property type="match status" value="1"/>
</dbReference>
<sequence length="557" mass="64051">MNNFEKTRNKKVSEIIISLKVVYILLCIVSVVSNNGLTLEIKNIIIMYAGTCIISLLIIIYFSWVYYYRKDYINNSPKLIDIIETIFLVVIFVVAVVSTGAQASYYKLVSIFIVLIGAIQFGKNYSIALAVVSSLSILFIDIVASSPNMKLLSKYFENDLVLISALFMTAFILGMYVDTERQHSKELKELVNKDELTGLYNHRYFQDYLQNNLEDAQKQNKQVSLLFMDIDYFKNYNDINGHQSGDLLLKQIGKILKDSIRENDVVARYGGEEFAAILPNTDEENAIEIGEKIRSAIQNTEFVGQENQPNKNITISIGVSSYPTRAISKHQLINTADDALYRAKSFNKNRVESYHSVLDDLCKRMDIKEDTIKSLKTFINMINLKDRYTYGHTERVVIYVKWFAQMLKLKEEDQAQIQIAAYLHDIGKLEIPEEVLNKKGRLTNTEFQMFKDHPEVGVGLIQNIKPFESFVPLIKYHHERYDGGGYPDGLKGQEIPYLARMLTIADSFDAMTSNRPYNVRKSHEEGIEELRLNAGLQFDPELVEIFIEMLEKYKENF</sequence>
<dbReference type="PROSITE" id="PS50887">
    <property type="entry name" value="GGDEF"/>
    <property type="match status" value="1"/>
</dbReference>
<dbReference type="SUPFAM" id="SSF55073">
    <property type="entry name" value="Nucleotide cyclase"/>
    <property type="match status" value="1"/>
</dbReference>
<proteinExistence type="predicted"/>
<feature type="transmembrane region" description="Helical" evidence="1">
    <location>
        <begin position="12"/>
        <end position="33"/>
    </location>
</feature>
<dbReference type="InterPro" id="IPR003607">
    <property type="entry name" value="HD/PDEase_dom"/>
</dbReference>
<feature type="transmembrane region" description="Helical" evidence="1">
    <location>
        <begin position="45"/>
        <end position="67"/>
    </location>
</feature>
<accession>A0ABT7E815</accession>
<dbReference type="Pfam" id="PF00990">
    <property type="entry name" value="GGDEF"/>
    <property type="match status" value="1"/>
</dbReference>
<feature type="transmembrane region" description="Helical" evidence="1">
    <location>
        <begin position="160"/>
        <end position="177"/>
    </location>
</feature>
<dbReference type="CDD" id="cd00077">
    <property type="entry name" value="HDc"/>
    <property type="match status" value="1"/>
</dbReference>
<feature type="transmembrane region" description="Helical" evidence="1">
    <location>
        <begin position="128"/>
        <end position="148"/>
    </location>
</feature>
<feature type="domain" description="GGDEF" evidence="2">
    <location>
        <begin position="221"/>
        <end position="356"/>
    </location>
</feature>
<reference evidence="5 6" key="1">
    <citation type="submission" date="2023-05" db="EMBL/GenBank/DDBJ databases">
        <title>Rombocin, a short stable natural nisin variant, displays selective antimicrobial activity against Listeria monocytogenes and employs dual mode of action to kill target bacterial strains.</title>
        <authorList>
            <person name="Wambui J."/>
            <person name="Stephan R."/>
            <person name="Kuipers O.P."/>
        </authorList>
    </citation>
    <scope>NUCLEOTIDE SEQUENCE [LARGE SCALE GENOMIC DNA]</scope>
    <source>
        <strain evidence="5 6">RC002</strain>
    </source>
</reference>
<evidence type="ECO:0000259" key="2">
    <source>
        <dbReference type="PROSITE" id="PS50887"/>
    </source>
</evidence>
<feature type="transmembrane region" description="Helical" evidence="1">
    <location>
        <begin position="79"/>
        <end position="98"/>
    </location>
</feature>
<name>A0ABT7E815_9FIRM</name>
<protein>
    <submittedName>
        <fullName evidence="5">Diguanylate cyclase</fullName>
    </submittedName>
</protein>
<dbReference type="InterPro" id="IPR029787">
    <property type="entry name" value="Nucleotide_cyclase"/>
</dbReference>
<feature type="domain" description="HD-GYP" evidence="4">
    <location>
        <begin position="367"/>
        <end position="557"/>
    </location>
</feature>
<keyword evidence="1" id="KW-0472">Membrane</keyword>
<dbReference type="InterPro" id="IPR037522">
    <property type="entry name" value="HD_GYP_dom"/>
</dbReference>
<dbReference type="Gene3D" id="3.30.70.270">
    <property type="match status" value="1"/>
</dbReference>
<dbReference type="NCBIfam" id="TIGR00254">
    <property type="entry name" value="GGDEF"/>
    <property type="match status" value="1"/>
</dbReference>
<evidence type="ECO:0000256" key="1">
    <source>
        <dbReference type="SAM" id="Phobius"/>
    </source>
</evidence>
<dbReference type="SMART" id="SM00471">
    <property type="entry name" value="HDc"/>
    <property type="match status" value="1"/>
</dbReference>
<dbReference type="InterPro" id="IPR000160">
    <property type="entry name" value="GGDEF_dom"/>
</dbReference>
<dbReference type="SMART" id="SM00267">
    <property type="entry name" value="GGDEF"/>
    <property type="match status" value="1"/>
</dbReference>
<dbReference type="PANTHER" id="PTHR43155">
    <property type="entry name" value="CYCLIC DI-GMP PHOSPHODIESTERASE PA4108-RELATED"/>
    <property type="match status" value="1"/>
</dbReference>
<evidence type="ECO:0000313" key="5">
    <source>
        <dbReference type="EMBL" id="MDK2563073.1"/>
    </source>
</evidence>
<dbReference type="EMBL" id="JASKYM010000002">
    <property type="protein sequence ID" value="MDK2563073.1"/>
    <property type="molecule type" value="Genomic_DNA"/>
</dbReference>
<evidence type="ECO:0000259" key="3">
    <source>
        <dbReference type="PROSITE" id="PS51831"/>
    </source>
</evidence>
<dbReference type="RefSeq" id="WP_284132039.1">
    <property type="nucleotide sequence ID" value="NZ_JASKYM010000002.1"/>
</dbReference>
<feature type="domain" description="HD" evidence="3">
    <location>
        <begin position="389"/>
        <end position="511"/>
    </location>
</feature>
<keyword evidence="6" id="KW-1185">Reference proteome</keyword>
<keyword evidence="1" id="KW-0812">Transmembrane</keyword>
<dbReference type="Pfam" id="PF13487">
    <property type="entry name" value="HD_5"/>
    <property type="match status" value="1"/>
</dbReference>
<evidence type="ECO:0000259" key="4">
    <source>
        <dbReference type="PROSITE" id="PS51832"/>
    </source>
</evidence>
<keyword evidence="1" id="KW-1133">Transmembrane helix</keyword>